<protein>
    <submittedName>
        <fullName evidence="1">Conserved protein</fullName>
    </submittedName>
</protein>
<sequence>MADETAKTLTKWLDSAADNCYFRYTTTPALGDYNLNVLAINADTETLVEAKSVPTLKNAKQWVNDMEVYWRQFDYDEKSDISSPNPPDSN</sequence>
<dbReference type="EMBL" id="AAFW02000160">
    <property type="protein sequence ID" value="EDN59773.1"/>
    <property type="molecule type" value="Genomic_DNA"/>
</dbReference>
<evidence type="ECO:0000313" key="1">
    <source>
        <dbReference type="EMBL" id="EDN59773.1"/>
    </source>
</evidence>
<name>A7A0H8_YEAS7</name>
<evidence type="ECO:0000313" key="2">
    <source>
        <dbReference type="Proteomes" id="UP000007060"/>
    </source>
</evidence>
<dbReference type="Proteomes" id="UP000007060">
    <property type="component" value="Unassembled WGS sequence"/>
</dbReference>
<organism evidence="1 2">
    <name type="scientific">Saccharomyces cerevisiae (strain YJM789)</name>
    <name type="common">Baker's yeast</name>
    <dbReference type="NCBI Taxonomy" id="307796"/>
    <lineage>
        <taxon>Eukaryota</taxon>
        <taxon>Fungi</taxon>
        <taxon>Dikarya</taxon>
        <taxon>Ascomycota</taxon>
        <taxon>Saccharomycotina</taxon>
        <taxon>Saccharomycetes</taxon>
        <taxon>Saccharomycetales</taxon>
        <taxon>Saccharomycetaceae</taxon>
        <taxon>Saccharomyces</taxon>
    </lineage>
</organism>
<gene>
    <name evidence="1" type="ORF">SCY_0089</name>
</gene>
<dbReference type="AlphaFoldDB" id="A7A0H8"/>
<proteinExistence type="predicted"/>
<comment type="caution">
    <text evidence="1">The sequence shown here is derived from an EMBL/GenBank/DDBJ whole genome shotgun (WGS) entry which is preliminary data.</text>
</comment>
<accession>A7A0H8</accession>
<reference evidence="1 2" key="1">
    <citation type="journal article" date="2007" name="Proc. Natl. Acad. Sci. U.S.A.">
        <title>Genome sequencing and comparative analysis of Saccharomyces cerevisiae strain YJM789.</title>
        <authorList>
            <person name="Wei W."/>
            <person name="McCusker J.H."/>
            <person name="Hyman R.W."/>
            <person name="Jones T."/>
            <person name="Ning Y."/>
            <person name="Cao Z."/>
            <person name="Gu Z."/>
            <person name="Bruno D."/>
            <person name="Miranda M."/>
            <person name="Nguyen M."/>
            <person name="Wilhelmy J."/>
            <person name="Komp C."/>
            <person name="Tamse R."/>
            <person name="Wang X."/>
            <person name="Jia P."/>
            <person name="Luedi P."/>
            <person name="Oefner P.J."/>
            <person name="David L."/>
            <person name="Dietrich F.S."/>
            <person name="Li Y."/>
            <person name="Davis R.W."/>
            <person name="Steinmetz L.M."/>
        </authorList>
    </citation>
    <scope>NUCLEOTIDE SEQUENCE [LARGE SCALE GENOMIC DNA]</scope>
    <source>
        <strain evidence="1 2">YJM789</strain>
    </source>
</reference>
<dbReference type="HOGENOM" id="CLU_2442554_0_0_1"/>